<dbReference type="RefSeq" id="WP_345742333.1">
    <property type="nucleotide sequence ID" value="NZ_OX336137.1"/>
</dbReference>
<comment type="similarity">
    <text evidence="2">Belongs to the complex I subunit 4 family.</text>
</comment>
<dbReference type="InterPro" id="IPR001750">
    <property type="entry name" value="ND/Mrp_TM"/>
</dbReference>
<reference evidence="12 13" key="1">
    <citation type="submission" date="2022-09" db="EMBL/GenBank/DDBJ databases">
        <authorList>
            <person name="Kop L."/>
        </authorList>
    </citation>
    <scope>NUCLEOTIDE SEQUENCE [LARGE SCALE GENOMIC DNA]</scope>
    <source>
        <strain evidence="12 13">347</strain>
    </source>
</reference>
<keyword evidence="13" id="KW-1185">Reference proteome</keyword>
<keyword evidence="6" id="KW-0520">NAD</keyword>
<feature type="transmembrane region" description="Helical" evidence="9">
    <location>
        <begin position="6"/>
        <end position="26"/>
    </location>
</feature>
<feature type="domain" description="NADH:quinone oxidoreductase/Mrp antiporter transmembrane" evidence="10">
    <location>
        <begin position="131"/>
        <end position="412"/>
    </location>
</feature>
<evidence type="ECO:0000256" key="4">
    <source>
        <dbReference type="ARBA" id="ARBA00022967"/>
    </source>
</evidence>
<dbReference type="NCBIfam" id="TIGR01972">
    <property type="entry name" value="NDH_I_M"/>
    <property type="match status" value="1"/>
</dbReference>
<proteinExistence type="inferred from homology"/>
<feature type="transmembrane region" description="Helical" evidence="9">
    <location>
        <begin position="406"/>
        <end position="428"/>
    </location>
</feature>
<dbReference type="InterPro" id="IPR010227">
    <property type="entry name" value="NADH_Q_OxRdtase_chainM/4"/>
</dbReference>
<organism evidence="12 13">
    <name type="scientific">Nitrospina watsonii</name>
    <dbReference type="NCBI Taxonomy" id="1323948"/>
    <lineage>
        <taxon>Bacteria</taxon>
        <taxon>Pseudomonadati</taxon>
        <taxon>Nitrospinota/Tectimicrobiota group</taxon>
        <taxon>Nitrospinota</taxon>
        <taxon>Nitrospinia</taxon>
        <taxon>Nitrospinales</taxon>
        <taxon>Nitrospinaceae</taxon>
        <taxon>Nitrospina</taxon>
    </lineage>
</organism>
<dbReference type="Pfam" id="PF01059">
    <property type="entry name" value="Oxidored_q5_N"/>
    <property type="match status" value="1"/>
</dbReference>
<evidence type="ECO:0000313" key="13">
    <source>
        <dbReference type="Proteomes" id="UP001157733"/>
    </source>
</evidence>
<evidence type="ECO:0000259" key="11">
    <source>
        <dbReference type="Pfam" id="PF01059"/>
    </source>
</evidence>
<dbReference type="Proteomes" id="UP001157733">
    <property type="component" value="Chromosome"/>
</dbReference>
<dbReference type="Pfam" id="PF00361">
    <property type="entry name" value="Proton_antipo_M"/>
    <property type="match status" value="1"/>
</dbReference>
<gene>
    <name evidence="12" type="primary">nuoM</name>
    <name evidence="12" type="ORF">NSPWAT_0694</name>
</gene>
<feature type="transmembrane region" description="Helical" evidence="9">
    <location>
        <begin position="138"/>
        <end position="155"/>
    </location>
</feature>
<name>A0ABN8VZD5_9BACT</name>
<keyword evidence="7 9" id="KW-0472">Membrane</keyword>
<evidence type="ECO:0000256" key="6">
    <source>
        <dbReference type="ARBA" id="ARBA00023027"/>
    </source>
</evidence>
<sequence>MALLMDHLISCMVAVPFLGIVALAFVRDEEWIRRIAFGFTMVEFFLSLILWKGFDLTQKNMQFVERMEWMPTFNIQYAVGVDGISILLVILTAFLTPLCVLCSWTGITTRVRAYLSLILLVEGAMIVVFTALDLFLFFMLWELTMIPMYFMIILWGGPNRIAAGLKFVLYSLTGSLMLLVGILGVYLNGGHTYDLLVLTEQTYSSSTQFWLFLAFFLAFAIKMPMVPFHTWLPDAHSEAPTAGSVILAGVLLKMGGYGFLRFCLPMFPEASADFAPYILWLSVTAIIYGGYMALAQSDLKKLVAYSSVSHMGFVTLGIFVFNNQGIQGAVLQMFNHGLTTAALFIAVGQLYDRTHSRAISDYGGLHKTMPRFVALFFLFSVAAFGLPGTCNFIGEFLVLVGTSKVSFAMVLISIGGILLAASYMLWMLQRVALGEASTKAAEALRDLSIRELATLIPLAILVLGIGLYPGPLMEMMDASVLHLIQQATGP</sequence>
<comment type="subcellular location">
    <subcellularLocation>
        <location evidence="1">Endomembrane system</location>
        <topology evidence="1">Multi-pass membrane protein</topology>
    </subcellularLocation>
    <subcellularLocation>
        <location evidence="8">Membrane</location>
        <topology evidence="8">Multi-pass membrane protein</topology>
    </subcellularLocation>
</comment>
<dbReference type="PANTHER" id="PTHR43507:SF1">
    <property type="entry name" value="NADH-UBIQUINONE OXIDOREDUCTASE CHAIN 4"/>
    <property type="match status" value="1"/>
</dbReference>
<evidence type="ECO:0000256" key="3">
    <source>
        <dbReference type="ARBA" id="ARBA00022692"/>
    </source>
</evidence>
<accession>A0ABN8VZD5</accession>
<keyword evidence="5 9" id="KW-1133">Transmembrane helix</keyword>
<feature type="transmembrane region" description="Helical" evidence="9">
    <location>
        <begin position="372"/>
        <end position="394"/>
    </location>
</feature>
<keyword evidence="4" id="KW-1278">Translocase</keyword>
<dbReference type="PRINTS" id="PR01437">
    <property type="entry name" value="NUOXDRDTASE4"/>
</dbReference>
<feature type="transmembrane region" description="Helical" evidence="9">
    <location>
        <begin position="244"/>
        <end position="262"/>
    </location>
</feature>
<dbReference type="PANTHER" id="PTHR43507">
    <property type="entry name" value="NADH-UBIQUINONE OXIDOREDUCTASE CHAIN 4"/>
    <property type="match status" value="1"/>
</dbReference>
<feature type="transmembrane region" description="Helical" evidence="9">
    <location>
        <begin position="274"/>
        <end position="295"/>
    </location>
</feature>
<evidence type="ECO:0000313" key="12">
    <source>
        <dbReference type="EMBL" id="CAI2717553.1"/>
    </source>
</evidence>
<feature type="transmembrane region" description="Helical" evidence="9">
    <location>
        <begin position="333"/>
        <end position="351"/>
    </location>
</feature>
<feature type="transmembrane region" description="Helical" evidence="9">
    <location>
        <begin position="113"/>
        <end position="132"/>
    </location>
</feature>
<feature type="transmembrane region" description="Helical" evidence="9">
    <location>
        <begin position="74"/>
        <end position="101"/>
    </location>
</feature>
<evidence type="ECO:0000256" key="9">
    <source>
        <dbReference type="SAM" id="Phobius"/>
    </source>
</evidence>
<evidence type="ECO:0000256" key="7">
    <source>
        <dbReference type="ARBA" id="ARBA00023136"/>
    </source>
</evidence>
<feature type="transmembrane region" description="Helical" evidence="9">
    <location>
        <begin position="449"/>
        <end position="468"/>
    </location>
</feature>
<protein>
    <submittedName>
        <fullName evidence="12">NADH-quinone oxidoreductase, subunit M</fullName>
    </submittedName>
</protein>
<feature type="transmembrane region" description="Helical" evidence="9">
    <location>
        <begin position="35"/>
        <end position="54"/>
    </location>
</feature>
<feature type="transmembrane region" description="Helical" evidence="9">
    <location>
        <begin position="302"/>
        <end position="321"/>
    </location>
</feature>
<dbReference type="InterPro" id="IPR000260">
    <property type="entry name" value="NADH4_N"/>
</dbReference>
<feature type="domain" description="NADH:ubiquinone oxidoreductase chain 4 N-terminal" evidence="11">
    <location>
        <begin position="14"/>
        <end position="126"/>
    </location>
</feature>
<keyword evidence="3 8" id="KW-0812">Transmembrane</keyword>
<evidence type="ECO:0000256" key="5">
    <source>
        <dbReference type="ARBA" id="ARBA00022989"/>
    </source>
</evidence>
<evidence type="ECO:0000256" key="8">
    <source>
        <dbReference type="RuleBase" id="RU000320"/>
    </source>
</evidence>
<evidence type="ECO:0000256" key="2">
    <source>
        <dbReference type="ARBA" id="ARBA00009025"/>
    </source>
</evidence>
<feature type="transmembrane region" description="Helical" evidence="9">
    <location>
        <begin position="167"/>
        <end position="189"/>
    </location>
</feature>
<evidence type="ECO:0000256" key="1">
    <source>
        <dbReference type="ARBA" id="ARBA00004127"/>
    </source>
</evidence>
<dbReference type="InterPro" id="IPR003918">
    <property type="entry name" value="NADH_UbQ_OxRdtase"/>
</dbReference>
<feature type="transmembrane region" description="Helical" evidence="9">
    <location>
        <begin position="209"/>
        <end position="232"/>
    </location>
</feature>
<evidence type="ECO:0000259" key="10">
    <source>
        <dbReference type="Pfam" id="PF00361"/>
    </source>
</evidence>
<dbReference type="EMBL" id="OX336137">
    <property type="protein sequence ID" value="CAI2717553.1"/>
    <property type="molecule type" value="Genomic_DNA"/>
</dbReference>